<reference evidence="2" key="1">
    <citation type="journal article" date="2019" name="Int. J. Syst. Evol. Microbiol.">
        <title>The Global Catalogue of Microorganisms (GCM) 10K type strain sequencing project: providing services to taxonomists for standard genome sequencing and annotation.</title>
        <authorList>
            <consortium name="The Broad Institute Genomics Platform"/>
            <consortium name="The Broad Institute Genome Sequencing Center for Infectious Disease"/>
            <person name="Wu L."/>
            <person name="Ma J."/>
        </authorList>
    </citation>
    <scope>NUCLEOTIDE SEQUENCE [LARGE SCALE GENOMIC DNA]</scope>
    <source>
        <strain evidence="2">JCM 17917</strain>
    </source>
</reference>
<name>A0ABP8FNE3_9BACT</name>
<protein>
    <submittedName>
        <fullName evidence="1">Uncharacterized protein</fullName>
    </submittedName>
</protein>
<evidence type="ECO:0000313" key="1">
    <source>
        <dbReference type="EMBL" id="GAA4307638.1"/>
    </source>
</evidence>
<organism evidence="1 2">
    <name type="scientific">Nibribacter koreensis</name>
    <dbReference type="NCBI Taxonomy" id="1084519"/>
    <lineage>
        <taxon>Bacteria</taxon>
        <taxon>Pseudomonadati</taxon>
        <taxon>Bacteroidota</taxon>
        <taxon>Cytophagia</taxon>
        <taxon>Cytophagales</taxon>
        <taxon>Hymenobacteraceae</taxon>
        <taxon>Nibribacter</taxon>
    </lineage>
</organism>
<sequence length="201" mass="23275">MKGLNSKRKVNFIDILLDKIGSEYEPEQVPIFVEPYSKPNNCFLNVEEKVKRDGGNVHYGWTIHKSEILYEGERHAVWESPDGDLIDITPNESSSNQRMFVSDNNFIFDGQLVDNIRVNITDNPLVDDFILLCEKTEKLYTYGKRVDDEQMSVPLPALEVINHFQQLKSLLLDYIYILEEDPIRIAFVGLKLHIEIAMDKI</sequence>
<evidence type="ECO:0000313" key="2">
    <source>
        <dbReference type="Proteomes" id="UP001501844"/>
    </source>
</evidence>
<dbReference type="Proteomes" id="UP001501844">
    <property type="component" value="Unassembled WGS sequence"/>
</dbReference>
<keyword evidence="2" id="KW-1185">Reference proteome</keyword>
<proteinExistence type="predicted"/>
<accession>A0ABP8FNE3</accession>
<dbReference type="EMBL" id="BAABGX010000002">
    <property type="protein sequence ID" value="GAA4307638.1"/>
    <property type="molecule type" value="Genomic_DNA"/>
</dbReference>
<dbReference type="RefSeq" id="WP_345166267.1">
    <property type="nucleotide sequence ID" value="NZ_BAABGX010000002.1"/>
</dbReference>
<gene>
    <name evidence="1" type="ORF">GCM10023183_23660</name>
</gene>
<comment type="caution">
    <text evidence="1">The sequence shown here is derived from an EMBL/GenBank/DDBJ whole genome shotgun (WGS) entry which is preliminary data.</text>
</comment>